<comment type="caution">
    <text evidence="2">The sequence shown here is derived from an EMBL/GenBank/DDBJ whole genome shotgun (WGS) entry which is preliminary data.</text>
</comment>
<reference evidence="2 3" key="1">
    <citation type="submission" date="2021-06" db="EMBL/GenBank/DDBJ databases">
        <authorList>
            <person name="Palmer J.M."/>
        </authorList>
    </citation>
    <scope>NUCLEOTIDE SEQUENCE [LARGE SCALE GENOMIC DNA]</scope>
    <source>
        <strain evidence="2 3">CL_MEX2019</strain>
        <tissue evidence="2">Muscle</tissue>
    </source>
</reference>
<feature type="compositionally biased region" description="Basic and acidic residues" evidence="1">
    <location>
        <begin position="275"/>
        <end position="285"/>
    </location>
</feature>
<feature type="region of interest" description="Disordered" evidence="1">
    <location>
        <begin position="275"/>
        <end position="324"/>
    </location>
</feature>
<proteinExistence type="predicted"/>
<keyword evidence="3" id="KW-1185">Reference proteome</keyword>
<evidence type="ECO:0000256" key="1">
    <source>
        <dbReference type="SAM" id="MobiDB-lite"/>
    </source>
</evidence>
<dbReference type="EMBL" id="JAHUTJ010024723">
    <property type="protein sequence ID" value="MED6273084.1"/>
    <property type="molecule type" value="Genomic_DNA"/>
</dbReference>
<dbReference type="Proteomes" id="UP001352852">
    <property type="component" value="Unassembled WGS sequence"/>
</dbReference>
<gene>
    <name evidence="2" type="ORF">CHARACLAT_003052</name>
</gene>
<sequence length="416" mass="47278">MNLYRSFGNLMEAYVYEEKTRMESQWQQDNADGPHAPVSNIGINLRSESVDSGVETASCETPNPASASFLSTDNTEMDLFLPQSHRVSLASTPQSPVPLFPMASSSSSSPNLHPSRAEKEPAALNLRGEPELQRTDSERWKQVYEVLSQQPKTSSLTKQHTSELKRCIRSASFNVRRRFDPSVPTEQMSEMERKPLSVVSVEMISQTSASVTWLDSTFLPDVSLVEALNPKDCGVFEGKELSPGLCYLEWVCQKMEQYAKQQMENQTLQMETDALQEHEEQKNESADAQESQPRLENAKNAKQIPTEPQQQKSRHFRQRSASDTTFSKLHLKKINLNSRGQQLSTNDLREIEEGDITKMESIKEESNKKNIIRKLKIGSLKRVESTVSDTRSQQMQSSEKISAHRRFSLFRRTKKV</sequence>
<evidence type="ECO:0000313" key="3">
    <source>
        <dbReference type="Proteomes" id="UP001352852"/>
    </source>
</evidence>
<evidence type="ECO:0000313" key="2">
    <source>
        <dbReference type="EMBL" id="MED6273084.1"/>
    </source>
</evidence>
<accession>A0ABU7DGZ3</accession>
<feature type="region of interest" description="Disordered" evidence="1">
    <location>
        <begin position="98"/>
        <end position="122"/>
    </location>
</feature>
<name>A0ABU7DGZ3_9TELE</name>
<organism evidence="2 3">
    <name type="scientific">Characodon lateralis</name>
    <dbReference type="NCBI Taxonomy" id="208331"/>
    <lineage>
        <taxon>Eukaryota</taxon>
        <taxon>Metazoa</taxon>
        <taxon>Chordata</taxon>
        <taxon>Craniata</taxon>
        <taxon>Vertebrata</taxon>
        <taxon>Euteleostomi</taxon>
        <taxon>Actinopterygii</taxon>
        <taxon>Neopterygii</taxon>
        <taxon>Teleostei</taxon>
        <taxon>Neoteleostei</taxon>
        <taxon>Acanthomorphata</taxon>
        <taxon>Ovalentaria</taxon>
        <taxon>Atherinomorphae</taxon>
        <taxon>Cyprinodontiformes</taxon>
        <taxon>Goodeidae</taxon>
        <taxon>Characodon</taxon>
    </lineage>
</organism>
<protein>
    <submittedName>
        <fullName evidence="2">Uncharacterized protein</fullName>
    </submittedName>
</protein>